<dbReference type="EMBL" id="ML143402">
    <property type="protein sequence ID" value="TBU30963.1"/>
    <property type="molecule type" value="Genomic_DNA"/>
</dbReference>
<protein>
    <submittedName>
        <fullName evidence="1">Uncharacterized protein</fullName>
    </submittedName>
</protein>
<dbReference type="AlphaFoldDB" id="A0A4Q9NZ84"/>
<proteinExistence type="predicted"/>
<accession>A0A4Q9NZ84</accession>
<name>A0A4Q9NZ84_9APHY</name>
<reference evidence="1" key="1">
    <citation type="submission" date="2019-01" db="EMBL/GenBank/DDBJ databases">
        <title>Draft genome sequences of three monokaryotic isolates of the white-rot basidiomycete fungus Dichomitus squalens.</title>
        <authorList>
            <consortium name="DOE Joint Genome Institute"/>
            <person name="Lopez S.C."/>
            <person name="Andreopoulos B."/>
            <person name="Pangilinan J."/>
            <person name="Lipzen A."/>
            <person name="Riley R."/>
            <person name="Ahrendt S."/>
            <person name="Ng V."/>
            <person name="Barry K."/>
            <person name="Daum C."/>
            <person name="Grigoriev I.V."/>
            <person name="Hilden K.S."/>
            <person name="Makela M.R."/>
            <person name="de Vries R.P."/>
        </authorList>
    </citation>
    <scope>NUCLEOTIDE SEQUENCE [LARGE SCALE GENOMIC DNA]</scope>
    <source>
        <strain evidence="1">OM18370.1</strain>
    </source>
</reference>
<evidence type="ECO:0000313" key="1">
    <source>
        <dbReference type="EMBL" id="TBU30963.1"/>
    </source>
</evidence>
<sequence length="163" mass="17767">MIAVAAISHAHTYVRMSSHSKARAPLPGTQRAEIPRYRKRPAARAPCTRAVCVLTREMGFCLPSMHDAMTRDHQGAELELGSERRGRSHFSVGGVLVRGLTCRSLGVACARTDGLLPQHTLSLFRVERGARCLVGLCTYLSTGCIDYARRALGGGSLHLLREL</sequence>
<dbReference type="Proteomes" id="UP000292957">
    <property type="component" value="Unassembled WGS sequence"/>
</dbReference>
<organism evidence="1">
    <name type="scientific">Dichomitus squalens</name>
    <dbReference type="NCBI Taxonomy" id="114155"/>
    <lineage>
        <taxon>Eukaryota</taxon>
        <taxon>Fungi</taxon>
        <taxon>Dikarya</taxon>
        <taxon>Basidiomycota</taxon>
        <taxon>Agaricomycotina</taxon>
        <taxon>Agaricomycetes</taxon>
        <taxon>Polyporales</taxon>
        <taxon>Polyporaceae</taxon>
        <taxon>Dichomitus</taxon>
    </lineage>
</organism>
<gene>
    <name evidence="1" type="ORF">BD311DRAFT_160813</name>
</gene>